<accession>A0A655JRJ5</accession>
<protein>
    <submittedName>
        <fullName evidence="1">Uncharacterized protein</fullName>
    </submittedName>
</protein>
<dbReference type="EMBL" id="CSAJ01001059">
    <property type="protein sequence ID" value="COX53506.1"/>
    <property type="molecule type" value="Genomic_DNA"/>
</dbReference>
<evidence type="ECO:0000313" key="2">
    <source>
        <dbReference type="Proteomes" id="UP000044938"/>
    </source>
</evidence>
<dbReference type="AlphaFoldDB" id="A0A655JRJ5"/>
<dbReference type="Proteomes" id="UP000044938">
    <property type="component" value="Unassembled WGS sequence"/>
</dbReference>
<name>A0A655JRJ5_MYCTX</name>
<evidence type="ECO:0000313" key="1">
    <source>
        <dbReference type="EMBL" id="COX53506.1"/>
    </source>
</evidence>
<organism evidence="1 2">
    <name type="scientific">Mycobacterium tuberculosis</name>
    <dbReference type="NCBI Taxonomy" id="1773"/>
    <lineage>
        <taxon>Bacteria</taxon>
        <taxon>Bacillati</taxon>
        <taxon>Actinomycetota</taxon>
        <taxon>Actinomycetes</taxon>
        <taxon>Mycobacteriales</taxon>
        <taxon>Mycobacteriaceae</taxon>
        <taxon>Mycobacterium</taxon>
        <taxon>Mycobacterium tuberculosis complex</taxon>
    </lineage>
</organism>
<reference evidence="1 2" key="1">
    <citation type="submission" date="2015-03" db="EMBL/GenBank/DDBJ databases">
        <authorList>
            <consortium name="Pathogen Informatics"/>
        </authorList>
    </citation>
    <scope>NUCLEOTIDE SEQUENCE [LARGE SCALE GENOMIC DNA]</scope>
    <source>
        <strain evidence="1 2">M09401471</strain>
    </source>
</reference>
<gene>
    <name evidence="1" type="ORF">ERS007720_04643</name>
</gene>
<proteinExistence type="predicted"/>
<sequence length="61" mass="6237">MASISAVKPSVRCISLMSTPALKPRPSARRITARVSELAPAAVTASARSNHAFDGMALTGG</sequence>